<dbReference type="SUPFAM" id="SSF56801">
    <property type="entry name" value="Acetyl-CoA synthetase-like"/>
    <property type="match status" value="1"/>
</dbReference>
<dbReference type="Proteomes" id="UP001595443">
    <property type="component" value="Unassembled WGS sequence"/>
</dbReference>
<proteinExistence type="predicted"/>
<sequence length="514" mass="55515">MREEFRLEPAQVPGAQFVDMPARLRAAAAAHPLEIAVIDGAARLRWGDFVDTIDRIAAELAERGLRRGDVVASLAGVSADHLLLYMGVLAAGACMAPLPVGAHPDALRAMLADSGAALVFADAANRAVLAGLGAPADRLEELRPAAARRAPAAPVSPAETDLFDIIYSSGTTGTPKGIQHDCRFRDRQMARLSGYGFRPGAVSLVSTPLYSNTTLAALLPALAYGGTVVLMRKFDARGFLELAEAHRVTHAMLVPVQYRRLLAHPEFDRFELSAFEVKLSTSAPLPEPVIRDALKRWPGRLVNIYGMTEGGVSVILDCTEHPDKLDTVGTPAAGGELRIIDEEGRELPQGETGEIVGRSGAIMVGYRNAPEKTREATWTSPEGHTFIRTGDMGRLDEDGFLTLLDRRKDMIISGGFNIFAADLELVLCGHPEVHEAAVIGVPSERWGETPLALVVREPGAAVAAEELRDWANARLGKLQRLSAVEFRDSLPRSDIGKVLKRELREPYLKQAQEA</sequence>
<protein>
    <submittedName>
        <fullName evidence="3">Class I adenylate-forming enzyme family protein</fullName>
    </submittedName>
</protein>
<evidence type="ECO:0000259" key="1">
    <source>
        <dbReference type="Pfam" id="PF00501"/>
    </source>
</evidence>
<dbReference type="PROSITE" id="PS00455">
    <property type="entry name" value="AMP_BINDING"/>
    <property type="match status" value="1"/>
</dbReference>
<organism evidence="3 4">
    <name type="scientific">Acidimangrovimonas pyrenivorans</name>
    <dbReference type="NCBI Taxonomy" id="2030798"/>
    <lineage>
        <taxon>Bacteria</taxon>
        <taxon>Pseudomonadati</taxon>
        <taxon>Pseudomonadota</taxon>
        <taxon>Alphaproteobacteria</taxon>
        <taxon>Rhodobacterales</taxon>
        <taxon>Paracoccaceae</taxon>
        <taxon>Acidimangrovimonas</taxon>
    </lineage>
</organism>
<accession>A0ABV7AEP9</accession>
<name>A0ABV7AEP9_9RHOB</name>
<evidence type="ECO:0000313" key="4">
    <source>
        <dbReference type="Proteomes" id="UP001595443"/>
    </source>
</evidence>
<dbReference type="InterPro" id="IPR000873">
    <property type="entry name" value="AMP-dep_synth/lig_dom"/>
</dbReference>
<dbReference type="RefSeq" id="WP_377831924.1">
    <property type="nucleotide sequence ID" value="NZ_JBHRSK010000004.1"/>
</dbReference>
<dbReference type="Gene3D" id="3.30.300.30">
    <property type="match status" value="1"/>
</dbReference>
<comment type="caution">
    <text evidence="3">The sequence shown here is derived from an EMBL/GenBank/DDBJ whole genome shotgun (WGS) entry which is preliminary data.</text>
</comment>
<dbReference type="InterPro" id="IPR025110">
    <property type="entry name" value="AMP-bd_C"/>
</dbReference>
<dbReference type="InterPro" id="IPR045851">
    <property type="entry name" value="AMP-bd_C_sf"/>
</dbReference>
<dbReference type="Pfam" id="PF00501">
    <property type="entry name" value="AMP-binding"/>
    <property type="match status" value="1"/>
</dbReference>
<dbReference type="Pfam" id="PF13193">
    <property type="entry name" value="AMP-binding_C"/>
    <property type="match status" value="1"/>
</dbReference>
<dbReference type="InterPro" id="IPR050237">
    <property type="entry name" value="ATP-dep_AMP-bd_enzyme"/>
</dbReference>
<feature type="domain" description="AMP-binding enzyme C-terminal" evidence="2">
    <location>
        <begin position="423"/>
        <end position="497"/>
    </location>
</feature>
<dbReference type="PANTHER" id="PTHR43767">
    <property type="entry name" value="LONG-CHAIN-FATTY-ACID--COA LIGASE"/>
    <property type="match status" value="1"/>
</dbReference>
<evidence type="ECO:0000259" key="2">
    <source>
        <dbReference type="Pfam" id="PF13193"/>
    </source>
</evidence>
<reference evidence="4" key="1">
    <citation type="journal article" date="2019" name="Int. J. Syst. Evol. Microbiol.">
        <title>The Global Catalogue of Microorganisms (GCM) 10K type strain sequencing project: providing services to taxonomists for standard genome sequencing and annotation.</title>
        <authorList>
            <consortium name="The Broad Institute Genomics Platform"/>
            <consortium name="The Broad Institute Genome Sequencing Center for Infectious Disease"/>
            <person name="Wu L."/>
            <person name="Ma J."/>
        </authorList>
    </citation>
    <scope>NUCLEOTIDE SEQUENCE [LARGE SCALE GENOMIC DNA]</scope>
    <source>
        <strain evidence="4">KCTC 62192</strain>
    </source>
</reference>
<feature type="domain" description="AMP-dependent synthetase/ligase" evidence="1">
    <location>
        <begin position="25"/>
        <end position="366"/>
    </location>
</feature>
<dbReference type="PANTHER" id="PTHR43767:SF1">
    <property type="entry name" value="NONRIBOSOMAL PEPTIDE SYNTHASE PES1 (EUROFUNG)-RELATED"/>
    <property type="match status" value="1"/>
</dbReference>
<keyword evidence="4" id="KW-1185">Reference proteome</keyword>
<dbReference type="InterPro" id="IPR020845">
    <property type="entry name" value="AMP-binding_CS"/>
</dbReference>
<dbReference type="Gene3D" id="3.40.50.12780">
    <property type="entry name" value="N-terminal domain of ligase-like"/>
    <property type="match status" value="1"/>
</dbReference>
<dbReference type="InterPro" id="IPR042099">
    <property type="entry name" value="ANL_N_sf"/>
</dbReference>
<dbReference type="EMBL" id="JBHRSK010000004">
    <property type="protein sequence ID" value="MFC2967287.1"/>
    <property type="molecule type" value="Genomic_DNA"/>
</dbReference>
<gene>
    <name evidence="3" type="ORF">ACFOES_04200</name>
</gene>
<evidence type="ECO:0000313" key="3">
    <source>
        <dbReference type="EMBL" id="MFC2967287.1"/>
    </source>
</evidence>